<dbReference type="InterPro" id="IPR006132">
    <property type="entry name" value="Asp/Orn_carbamoyltranf_P-bd"/>
</dbReference>
<comment type="similarity">
    <text evidence="2 6">Belongs to the aspartate/ornithine carbamoyltransferase superfamily. OTCase family.</text>
</comment>
<dbReference type="Proteomes" id="UP001623592">
    <property type="component" value="Unassembled WGS sequence"/>
</dbReference>
<comment type="caution">
    <text evidence="6">Lacks conserved residue(s) required for the propagation of feature annotation.</text>
</comment>
<dbReference type="InterPro" id="IPR036901">
    <property type="entry name" value="Asp/Orn_carbamoylTrfase_sf"/>
</dbReference>
<dbReference type="Gene3D" id="3.40.50.1370">
    <property type="entry name" value="Aspartate/ornithine carbamoyltransferase"/>
    <property type="match status" value="2"/>
</dbReference>
<dbReference type="Pfam" id="PF02729">
    <property type="entry name" value="OTCace_N"/>
    <property type="match status" value="1"/>
</dbReference>
<evidence type="ECO:0000256" key="6">
    <source>
        <dbReference type="HAMAP-Rule" id="MF_01109"/>
    </source>
</evidence>
<comment type="subcellular location">
    <subcellularLocation>
        <location evidence="6">Cytoplasm</location>
    </subcellularLocation>
</comment>
<evidence type="ECO:0000256" key="1">
    <source>
        <dbReference type="ARBA" id="ARBA00003822"/>
    </source>
</evidence>
<evidence type="ECO:0000256" key="3">
    <source>
        <dbReference type="ARBA" id="ARBA00013007"/>
    </source>
</evidence>
<dbReference type="PRINTS" id="PR00102">
    <property type="entry name" value="OTCASE"/>
</dbReference>
<dbReference type="EMBL" id="JBJIAA010000023">
    <property type="protein sequence ID" value="MFL0252977.1"/>
    <property type="molecule type" value="Genomic_DNA"/>
</dbReference>
<dbReference type="SUPFAM" id="SSF53671">
    <property type="entry name" value="Aspartate/ornithine carbamoyltransferase"/>
    <property type="match status" value="1"/>
</dbReference>
<dbReference type="PROSITE" id="PS00097">
    <property type="entry name" value="CARBAMOYLTRANSFERASE"/>
    <property type="match status" value="1"/>
</dbReference>
<evidence type="ECO:0000256" key="5">
    <source>
        <dbReference type="ARBA" id="ARBA00048772"/>
    </source>
</evidence>
<dbReference type="InterPro" id="IPR002292">
    <property type="entry name" value="Orn/put_carbamltrans"/>
</dbReference>
<evidence type="ECO:0000313" key="9">
    <source>
        <dbReference type="EMBL" id="MFL0252977.1"/>
    </source>
</evidence>
<evidence type="ECO:0000259" key="7">
    <source>
        <dbReference type="Pfam" id="PF00185"/>
    </source>
</evidence>
<keyword evidence="4 6" id="KW-0808">Transferase</keyword>
<reference evidence="9 10" key="1">
    <citation type="submission" date="2024-11" db="EMBL/GenBank/DDBJ databases">
        <authorList>
            <person name="Heng Y.C."/>
            <person name="Lim A.C.H."/>
            <person name="Lee J.K.Y."/>
            <person name="Kittelmann S."/>
        </authorList>
    </citation>
    <scope>NUCLEOTIDE SEQUENCE [LARGE SCALE GENOMIC DNA]</scope>
    <source>
        <strain evidence="9 10">WILCCON 0114</strain>
    </source>
</reference>
<feature type="binding site" evidence="6">
    <location>
        <begin position="134"/>
        <end position="137"/>
    </location>
    <ligand>
        <name>carbamoyl phosphate</name>
        <dbReference type="ChEBI" id="CHEBI:58228"/>
    </ligand>
</feature>
<dbReference type="NCBIfam" id="TIGR00658">
    <property type="entry name" value="orni_carb_tr"/>
    <property type="match status" value="1"/>
</dbReference>
<evidence type="ECO:0000259" key="8">
    <source>
        <dbReference type="Pfam" id="PF02729"/>
    </source>
</evidence>
<feature type="binding site" evidence="6">
    <location>
        <position position="107"/>
    </location>
    <ligand>
        <name>carbamoyl phosphate</name>
        <dbReference type="ChEBI" id="CHEBI:58228"/>
    </ligand>
</feature>
<protein>
    <recommendedName>
        <fullName evidence="3 6">Ornithine carbamoyltransferase</fullName>
        <shortName evidence="6">OTCase</shortName>
        <ecNumber evidence="3 6">2.1.3.3</ecNumber>
    </recommendedName>
</protein>
<dbReference type="InterPro" id="IPR024904">
    <property type="entry name" value="OTCase_ArgI"/>
</dbReference>
<dbReference type="PRINTS" id="PR00100">
    <property type="entry name" value="AOTCASE"/>
</dbReference>
<feature type="binding site" evidence="6">
    <location>
        <position position="167"/>
    </location>
    <ligand>
        <name>L-ornithine</name>
        <dbReference type="ChEBI" id="CHEBI:46911"/>
    </ligand>
</feature>
<evidence type="ECO:0000256" key="4">
    <source>
        <dbReference type="ARBA" id="ARBA00022679"/>
    </source>
</evidence>
<feature type="binding site" evidence="6">
    <location>
        <begin position="273"/>
        <end position="274"/>
    </location>
    <ligand>
        <name>carbamoyl phosphate</name>
        <dbReference type="ChEBI" id="CHEBI:58228"/>
    </ligand>
</feature>
<keyword evidence="10" id="KW-1185">Reference proteome</keyword>
<feature type="domain" description="Aspartate/ornithine carbamoyltransferase carbamoyl-P binding" evidence="8">
    <location>
        <begin position="7"/>
        <end position="147"/>
    </location>
</feature>
<dbReference type="PANTHER" id="PTHR45753">
    <property type="entry name" value="ORNITHINE CARBAMOYLTRANSFERASE, MITOCHONDRIAL"/>
    <property type="match status" value="1"/>
</dbReference>
<dbReference type="InterPro" id="IPR006130">
    <property type="entry name" value="Asp/Orn_carbamoylTrfase"/>
</dbReference>
<dbReference type="NCBIfam" id="NF003286">
    <property type="entry name" value="PRK04284.1"/>
    <property type="match status" value="1"/>
</dbReference>
<comment type="catalytic activity">
    <reaction evidence="5 6">
        <text>carbamoyl phosphate + L-ornithine = L-citrulline + phosphate + H(+)</text>
        <dbReference type="Rhea" id="RHEA:19513"/>
        <dbReference type="ChEBI" id="CHEBI:15378"/>
        <dbReference type="ChEBI" id="CHEBI:43474"/>
        <dbReference type="ChEBI" id="CHEBI:46911"/>
        <dbReference type="ChEBI" id="CHEBI:57743"/>
        <dbReference type="ChEBI" id="CHEBI:58228"/>
        <dbReference type="EC" id="2.1.3.3"/>
    </reaction>
</comment>
<comment type="function">
    <text evidence="1">Reversibly catalyzes the transfer of the carbamoyl group from carbamoyl phosphate (CP) to the N(epsilon) atom of ornithine (ORN) to produce L-citrulline.</text>
</comment>
<feature type="domain" description="Aspartate/ornithine carbamoyltransferase Asp/Orn-binding" evidence="7">
    <location>
        <begin position="155"/>
        <end position="328"/>
    </location>
</feature>
<evidence type="ECO:0000256" key="2">
    <source>
        <dbReference type="ARBA" id="ARBA00007805"/>
    </source>
</evidence>
<feature type="binding site" evidence="6">
    <location>
        <position position="318"/>
    </location>
    <ligand>
        <name>carbamoyl phosphate</name>
        <dbReference type="ChEBI" id="CHEBI:58228"/>
    </ligand>
</feature>
<dbReference type="Pfam" id="PF00185">
    <property type="entry name" value="OTCace"/>
    <property type="match status" value="1"/>
</dbReference>
<feature type="binding site" evidence="6">
    <location>
        <begin position="56"/>
        <end position="59"/>
    </location>
    <ligand>
        <name>carbamoyl phosphate</name>
        <dbReference type="ChEBI" id="CHEBI:58228"/>
    </ligand>
</feature>
<organism evidence="9 10">
    <name type="scientific">Clostridium neuense</name>
    <dbReference type="NCBI Taxonomy" id="1728934"/>
    <lineage>
        <taxon>Bacteria</taxon>
        <taxon>Bacillati</taxon>
        <taxon>Bacillota</taxon>
        <taxon>Clostridia</taxon>
        <taxon>Eubacteriales</taxon>
        <taxon>Clostridiaceae</taxon>
        <taxon>Clostridium</taxon>
    </lineage>
</organism>
<dbReference type="HAMAP" id="MF_01109">
    <property type="entry name" value="OTCase"/>
    <property type="match status" value="1"/>
</dbReference>
<dbReference type="InterPro" id="IPR006131">
    <property type="entry name" value="Asp_carbamoyltransf_Asp/Orn-bd"/>
</dbReference>
<evidence type="ECO:0000313" key="10">
    <source>
        <dbReference type="Proteomes" id="UP001623592"/>
    </source>
</evidence>
<dbReference type="NCBIfam" id="NF001986">
    <property type="entry name" value="PRK00779.1"/>
    <property type="match status" value="1"/>
</dbReference>
<accession>A0ABW8TKW4</accession>
<dbReference type="GO" id="GO:0004585">
    <property type="term" value="F:ornithine carbamoyltransferase activity"/>
    <property type="evidence" value="ECO:0007669"/>
    <property type="project" value="UniProtKB-EC"/>
</dbReference>
<name>A0ABW8TKW4_9CLOT</name>
<sequence>MVNLKNKSFLTLLDYSPEEIDYLLKLAKKLKEDKYNGSEKQYLKGKNIALIFEKDSTRTRCSFEISAHDQGAHAVYIGSVGSPIGKKESIKDSARVLGRMFDGIEYRGFEQENVEILAKYSGVPVWNGLTDTDHPTQTLANFLTIQENVKKPLNEVKLVYCGDGRNNVANALMIGAVKMGMDFVIAAPKKLFPASELVEKCKDIAKETGASITITDNVDEAVLNADVLYNDIWVSMGEADEIWKERLSILKPYQINMELIKKTKNPNVKFTHCLPAFHDLNTIDAKEVYDKFGVEPFEVTDEVFESEYSMVFDEAENRLHTIKAVMVATLGDI</sequence>
<dbReference type="PANTHER" id="PTHR45753:SF2">
    <property type="entry name" value="ORNITHINE CARBAMOYLTRANSFERASE"/>
    <property type="match status" value="1"/>
</dbReference>
<feature type="binding site" evidence="6">
    <location>
        <begin position="235"/>
        <end position="236"/>
    </location>
    <ligand>
        <name>L-ornithine</name>
        <dbReference type="ChEBI" id="CHEBI:46911"/>
    </ligand>
</feature>
<feature type="binding site" evidence="6">
    <location>
        <position position="231"/>
    </location>
    <ligand>
        <name>L-ornithine</name>
        <dbReference type="ChEBI" id="CHEBI:46911"/>
    </ligand>
</feature>
<gene>
    <name evidence="9" type="primary">argF</name>
    <name evidence="9" type="ORF">ACJDT4_21445</name>
</gene>
<keyword evidence="6" id="KW-0963">Cytoplasm</keyword>
<proteinExistence type="inferred from homology"/>
<comment type="caution">
    <text evidence="9">The sequence shown here is derived from an EMBL/GenBank/DDBJ whole genome shotgun (WGS) entry which is preliminary data.</text>
</comment>
<dbReference type="RefSeq" id="WP_406789636.1">
    <property type="nucleotide sequence ID" value="NZ_JBJIAA010000023.1"/>
</dbReference>
<dbReference type="EC" id="2.1.3.3" evidence="3 6"/>